<dbReference type="AlphaFoldDB" id="A0A139AJZ8"/>
<name>A0A139AJZ8_GONPJ</name>
<reference evidence="1 2" key="1">
    <citation type="journal article" date="2015" name="Genome Biol. Evol.">
        <title>Phylogenomic analyses indicate that early fungi evolved digesting cell walls of algal ancestors of land plants.</title>
        <authorList>
            <person name="Chang Y."/>
            <person name="Wang S."/>
            <person name="Sekimoto S."/>
            <person name="Aerts A.L."/>
            <person name="Choi C."/>
            <person name="Clum A."/>
            <person name="LaButti K.M."/>
            <person name="Lindquist E.A."/>
            <person name="Yee Ngan C."/>
            <person name="Ohm R.A."/>
            <person name="Salamov A.A."/>
            <person name="Grigoriev I.V."/>
            <person name="Spatafora J.W."/>
            <person name="Berbee M.L."/>
        </authorList>
    </citation>
    <scope>NUCLEOTIDE SEQUENCE [LARGE SCALE GENOMIC DNA]</scope>
    <source>
        <strain evidence="1 2">JEL478</strain>
    </source>
</reference>
<sequence length="300" mass="33361">MGVLTTKAKLADEMQSDVGGVGATASKATSSKKVIVVDDDDDDPVPENFGRPVRPQFYLRPFRLSTSHGSHPTREETRVINELRSCTSTRPRLAARTATRLISRSATMTGDALPRLSLRPCWKCFVWKRLLKIYLLSNEQWRYLRSGRVEFLATWLQNRPTFDLARTACFVFPVFIEPMSEGEAGYWKLVLLKPDHGVATLSVLDSLSEGQVVGVSAGTEAAAATFLAAIRSPYRRVRCGALASNPQSNKIDCGVYALGNLLELMREQRELFGVSEEERVREAHQLSPSLLDSSHISVDF</sequence>
<dbReference type="Gene3D" id="3.40.395.10">
    <property type="entry name" value="Adenoviral Proteinase, Chain A"/>
    <property type="match status" value="1"/>
</dbReference>
<evidence type="ECO:0000313" key="1">
    <source>
        <dbReference type="EMBL" id="KXS16874.1"/>
    </source>
</evidence>
<gene>
    <name evidence="1" type="ORF">M427DRAFT_133925</name>
</gene>
<dbReference type="InterPro" id="IPR038765">
    <property type="entry name" value="Papain-like_cys_pep_sf"/>
</dbReference>
<organism evidence="1 2">
    <name type="scientific">Gonapodya prolifera (strain JEL478)</name>
    <name type="common">Monoblepharis prolifera</name>
    <dbReference type="NCBI Taxonomy" id="1344416"/>
    <lineage>
        <taxon>Eukaryota</taxon>
        <taxon>Fungi</taxon>
        <taxon>Fungi incertae sedis</taxon>
        <taxon>Chytridiomycota</taxon>
        <taxon>Chytridiomycota incertae sedis</taxon>
        <taxon>Monoblepharidomycetes</taxon>
        <taxon>Monoblepharidales</taxon>
        <taxon>Gonapodyaceae</taxon>
        <taxon>Gonapodya</taxon>
    </lineage>
</organism>
<protein>
    <submittedName>
        <fullName evidence="1">Uncharacterized protein</fullName>
    </submittedName>
</protein>
<dbReference type="SUPFAM" id="SSF54001">
    <property type="entry name" value="Cysteine proteinases"/>
    <property type="match status" value="1"/>
</dbReference>
<proteinExistence type="predicted"/>
<evidence type="ECO:0000313" key="2">
    <source>
        <dbReference type="Proteomes" id="UP000070544"/>
    </source>
</evidence>
<accession>A0A139AJZ8</accession>
<dbReference type="EMBL" id="KQ965750">
    <property type="protein sequence ID" value="KXS16874.1"/>
    <property type="molecule type" value="Genomic_DNA"/>
</dbReference>
<keyword evidence="2" id="KW-1185">Reference proteome</keyword>
<dbReference type="Proteomes" id="UP000070544">
    <property type="component" value="Unassembled WGS sequence"/>
</dbReference>